<protein>
    <submittedName>
        <fullName evidence="2">Uncharacterized protein</fullName>
    </submittedName>
</protein>
<dbReference type="KEGG" id="nmu:Nmul_A1218"/>
<evidence type="ECO:0000313" key="5">
    <source>
        <dbReference type="Proteomes" id="UP000236751"/>
    </source>
</evidence>
<dbReference type="STRING" id="323848.Nmul_A1218"/>
<evidence type="ECO:0000313" key="3">
    <source>
        <dbReference type="EMBL" id="SEF88827.1"/>
    </source>
</evidence>
<dbReference type="AlphaFoldDB" id="Q2Y9Q0"/>
<accession>Q2Y9Q0</accession>
<sequence length="106" mass="11776">MKETSRNIQADVVDKIQECLRELGFEAEKKLSDHEGIVFAQKEIHGKCVKFVAHITDRESKTTVGGPASLEVARDRVTQIAIRPTLSAQIATRSPKEQNSQKNGCE</sequence>
<evidence type="ECO:0000313" key="2">
    <source>
        <dbReference type="EMBL" id="ABB74521.1"/>
    </source>
</evidence>
<dbReference type="Proteomes" id="UP000002718">
    <property type="component" value="Chromosome"/>
</dbReference>
<dbReference type="EMBL" id="CP000103">
    <property type="protein sequence ID" value="ABB74521.1"/>
    <property type="molecule type" value="Genomic_DNA"/>
</dbReference>
<evidence type="ECO:0000313" key="4">
    <source>
        <dbReference type="Proteomes" id="UP000002718"/>
    </source>
</evidence>
<dbReference type="HOGENOM" id="CLU_2220394_0_0_4"/>
<dbReference type="EMBL" id="FNVK01000013">
    <property type="protein sequence ID" value="SEF88827.1"/>
    <property type="molecule type" value="Genomic_DNA"/>
</dbReference>
<name>Q2Y9Q0_NITMU</name>
<keyword evidence="4" id="KW-1185">Reference proteome</keyword>
<reference evidence="2 4" key="3">
    <citation type="journal article" date="2008" name="Appl. Environ. Microbiol.">
        <title>Complete genome sequence of Nitrosospira multiformis, an ammonia-oxidizing bacterium from the soil environment.</title>
        <authorList>
            <person name="Norton J.M."/>
            <person name="Klotz M.G."/>
            <person name="Stein L.Y."/>
            <person name="Arp D.J."/>
            <person name="Bottomley P.J."/>
            <person name="Chain P.S."/>
            <person name="Hauser L.J."/>
            <person name="Land M.L."/>
            <person name="Larimer F.W."/>
            <person name="Shin M.W."/>
            <person name="Starkenburg S.R."/>
        </authorList>
    </citation>
    <scope>NUCLEOTIDE SEQUENCE [LARGE SCALE GENOMIC DNA]</scope>
    <source>
        <strain evidence="2">ATCC 25196</strain>
        <strain evidence="4">ATCC 25196 / NCIMB 11849 / C 71</strain>
    </source>
</reference>
<organism evidence="2 4">
    <name type="scientific">Nitrosospira multiformis (strain ATCC 25196 / NCIMB 11849 / C 71)</name>
    <dbReference type="NCBI Taxonomy" id="323848"/>
    <lineage>
        <taxon>Bacteria</taxon>
        <taxon>Pseudomonadati</taxon>
        <taxon>Pseudomonadota</taxon>
        <taxon>Betaproteobacteria</taxon>
        <taxon>Nitrosomonadales</taxon>
        <taxon>Nitrosomonadaceae</taxon>
        <taxon>Nitrosospira</taxon>
    </lineage>
</organism>
<reference evidence="4" key="1">
    <citation type="submission" date="2005-08" db="EMBL/GenBank/DDBJ databases">
        <title>Complete sequence of chromosome 1 of Nitrosospira multiformis ATCC 25196.</title>
        <authorList>
            <person name="Copeland A."/>
            <person name="Lucas S."/>
            <person name="Lapidus A."/>
            <person name="Barry K."/>
            <person name="Detter J.C."/>
            <person name="Glavina T."/>
            <person name="Hammon N."/>
            <person name="Israni S."/>
            <person name="Pitluck S."/>
            <person name="Chain P."/>
            <person name="Malfatti S."/>
            <person name="Shin M."/>
            <person name="Vergez L."/>
            <person name="Schmutz J."/>
            <person name="Larimer F."/>
            <person name="Land M."/>
            <person name="Hauser L."/>
            <person name="Kyrpides N."/>
            <person name="Lykidis A."/>
            <person name="Richardson P."/>
        </authorList>
    </citation>
    <scope>NUCLEOTIDE SEQUENCE [LARGE SCALE GENOMIC DNA]</scope>
    <source>
        <strain evidence="4">ATCC 25196 / NCIMB 11849 / C 71</strain>
    </source>
</reference>
<reference evidence="2" key="2">
    <citation type="submission" date="2005-08" db="EMBL/GenBank/DDBJ databases">
        <title>Complete sequence of Chromosome 1 of Nitrosospira multiformis ATCC 25196.</title>
        <authorList>
            <consortium name="US DOE Joint Genome Institute"/>
            <person name="Copeland A."/>
            <person name="Lucas S."/>
            <person name="Lapidus A."/>
            <person name="Barry K."/>
            <person name="Detter J.C."/>
            <person name="Glavina T."/>
            <person name="Hammon N."/>
            <person name="Israni S."/>
            <person name="Pitluck S."/>
            <person name="Chain P."/>
            <person name="Malfatti S."/>
            <person name="Shin M."/>
            <person name="Vergez L."/>
            <person name="Schmutz J."/>
            <person name="Larimer F."/>
            <person name="Land M."/>
            <person name="Hauser L."/>
            <person name="Kyrpides N."/>
            <person name="Lykidis A."/>
            <person name="Richardson P."/>
        </authorList>
    </citation>
    <scope>NUCLEOTIDE SEQUENCE</scope>
    <source>
        <strain evidence="2">ATCC 25196</strain>
    </source>
</reference>
<dbReference type="Proteomes" id="UP000236751">
    <property type="component" value="Unassembled WGS sequence"/>
</dbReference>
<feature type="region of interest" description="Disordered" evidence="1">
    <location>
        <begin position="86"/>
        <end position="106"/>
    </location>
</feature>
<gene>
    <name evidence="2" type="ordered locus">Nmul_A1218</name>
    <name evidence="3" type="ORF">SAMN05216403_11339</name>
</gene>
<evidence type="ECO:0000256" key="1">
    <source>
        <dbReference type="SAM" id="MobiDB-lite"/>
    </source>
</evidence>
<dbReference type="RefSeq" id="WP_011380562.1">
    <property type="nucleotide sequence ID" value="NC_007614.1"/>
</dbReference>
<proteinExistence type="predicted"/>
<reference evidence="3 5" key="4">
    <citation type="submission" date="2016-10" db="EMBL/GenBank/DDBJ databases">
        <authorList>
            <person name="de Groot N.N."/>
        </authorList>
    </citation>
    <scope>NUCLEOTIDE SEQUENCE [LARGE SCALE GENOMIC DNA]</scope>
    <source>
        <strain evidence="3 5">Nl13</strain>
    </source>
</reference>